<dbReference type="EMBL" id="MJEQ01000499">
    <property type="protein sequence ID" value="OIT35900.1"/>
    <property type="molecule type" value="Genomic_DNA"/>
</dbReference>
<dbReference type="Gramene" id="OIT35900">
    <property type="protein sequence ID" value="OIT35900"/>
    <property type="gene ID" value="A4A49_24000"/>
</dbReference>
<dbReference type="Proteomes" id="UP000187609">
    <property type="component" value="Unassembled WGS sequence"/>
</dbReference>
<accession>A0A314L2R0</accession>
<dbReference type="AlphaFoldDB" id="A0A314L2R0"/>
<protein>
    <submittedName>
        <fullName evidence="2">Uncharacterized protein</fullName>
    </submittedName>
</protein>
<proteinExistence type="predicted"/>
<name>A0A314L2R0_NICAT</name>
<gene>
    <name evidence="2" type="ORF">A4A49_24000</name>
</gene>
<keyword evidence="1" id="KW-1133">Transmembrane helix</keyword>
<evidence type="ECO:0000313" key="2">
    <source>
        <dbReference type="EMBL" id="OIT35900.1"/>
    </source>
</evidence>
<keyword evidence="1" id="KW-0472">Membrane</keyword>
<evidence type="ECO:0000313" key="3">
    <source>
        <dbReference type="Proteomes" id="UP000187609"/>
    </source>
</evidence>
<reference evidence="2" key="1">
    <citation type="submission" date="2016-11" db="EMBL/GenBank/DDBJ databases">
        <title>The genome of Nicotiana attenuata.</title>
        <authorList>
            <person name="Xu S."/>
            <person name="Brockmoeller T."/>
            <person name="Gaquerel E."/>
            <person name="Navarro A."/>
            <person name="Kuhl H."/>
            <person name="Gase K."/>
            <person name="Ling Z."/>
            <person name="Zhou W."/>
            <person name="Kreitzer C."/>
            <person name="Stanke M."/>
            <person name="Tang H."/>
            <person name="Lyons E."/>
            <person name="Pandey P."/>
            <person name="Pandey S.P."/>
            <person name="Timmermann B."/>
            <person name="Baldwin I.T."/>
        </authorList>
    </citation>
    <scope>NUCLEOTIDE SEQUENCE [LARGE SCALE GENOMIC DNA]</scope>
    <source>
        <strain evidence="2">UT</strain>
    </source>
</reference>
<keyword evidence="1" id="KW-0812">Transmembrane</keyword>
<evidence type="ECO:0000256" key="1">
    <source>
        <dbReference type="SAM" id="Phobius"/>
    </source>
</evidence>
<sequence>MLTMQVEAVAFYCICRILCVSGSISWAIDTRRTRKIWSFSLDRSCRCSAMCACFNQRADLLDITFRILKMYDGRGT</sequence>
<organism evidence="2 3">
    <name type="scientific">Nicotiana attenuata</name>
    <name type="common">Coyote tobacco</name>
    <dbReference type="NCBI Taxonomy" id="49451"/>
    <lineage>
        <taxon>Eukaryota</taxon>
        <taxon>Viridiplantae</taxon>
        <taxon>Streptophyta</taxon>
        <taxon>Embryophyta</taxon>
        <taxon>Tracheophyta</taxon>
        <taxon>Spermatophyta</taxon>
        <taxon>Magnoliopsida</taxon>
        <taxon>eudicotyledons</taxon>
        <taxon>Gunneridae</taxon>
        <taxon>Pentapetalae</taxon>
        <taxon>asterids</taxon>
        <taxon>lamiids</taxon>
        <taxon>Solanales</taxon>
        <taxon>Solanaceae</taxon>
        <taxon>Nicotianoideae</taxon>
        <taxon>Nicotianeae</taxon>
        <taxon>Nicotiana</taxon>
    </lineage>
</organism>
<comment type="caution">
    <text evidence="2">The sequence shown here is derived from an EMBL/GenBank/DDBJ whole genome shotgun (WGS) entry which is preliminary data.</text>
</comment>
<feature type="transmembrane region" description="Helical" evidence="1">
    <location>
        <begin position="6"/>
        <end position="28"/>
    </location>
</feature>
<keyword evidence="3" id="KW-1185">Reference proteome</keyword>